<dbReference type="SUPFAM" id="SSF160104">
    <property type="entry name" value="Acetoacetate decarboxylase-like"/>
    <property type="match status" value="1"/>
</dbReference>
<dbReference type="Proteomes" id="UP000281955">
    <property type="component" value="Unassembled WGS sequence"/>
</dbReference>
<keyword evidence="2" id="KW-1185">Reference proteome</keyword>
<comment type="caution">
    <text evidence="1">The sequence shown here is derived from an EMBL/GenBank/DDBJ whole genome shotgun (WGS) entry which is preliminary data.</text>
</comment>
<dbReference type="PANTHER" id="PTHR39186">
    <property type="entry name" value="DUF2071 FAMILY PROTEIN"/>
    <property type="match status" value="1"/>
</dbReference>
<dbReference type="PANTHER" id="PTHR39186:SF1">
    <property type="entry name" value="DUF2071 DOMAIN-CONTAINING PROTEIN"/>
    <property type="match status" value="1"/>
</dbReference>
<evidence type="ECO:0008006" key="3">
    <source>
        <dbReference type="Google" id="ProtNLM"/>
    </source>
</evidence>
<dbReference type="EMBL" id="RBWV01000011">
    <property type="protein sequence ID" value="RKS75214.1"/>
    <property type="molecule type" value="Genomic_DNA"/>
</dbReference>
<evidence type="ECO:0000313" key="1">
    <source>
        <dbReference type="EMBL" id="RKS75214.1"/>
    </source>
</evidence>
<dbReference type="InParanoid" id="A0A420XPN4"/>
<dbReference type="InterPro" id="IPR023375">
    <property type="entry name" value="ADC_dom_sf"/>
</dbReference>
<dbReference type="Pfam" id="PF09844">
    <property type="entry name" value="DUF2071"/>
    <property type="match status" value="1"/>
</dbReference>
<reference evidence="1 2" key="1">
    <citation type="submission" date="2018-10" db="EMBL/GenBank/DDBJ databases">
        <title>Genomic Encyclopedia of Archaeal and Bacterial Type Strains, Phase II (KMG-II): from individual species to whole genera.</title>
        <authorList>
            <person name="Goeker M."/>
        </authorList>
    </citation>
    <scope>NUCLEOTIDE SEQUENCE [LARGE SCALE GENOMIC DNA]</scope>
    <source>
        <strain evidence="1 2">RP-AC37</strain>
    </source>
</reference>
<name>A0A420XPN4_9ACTN</name>
<dbReference type="InterPro" id="IPR018644">
    <property type="entry name" value="DUF2071"/>
</dbReference>
<evidence type="ECO:0000313" key="2">
    <source>
        <dbReference type="Proteomes" id="UP000281955"/>
    </source>
</evidence>
<dbReference type="OrthoDB" id="150993at2"/>
<organism evidence="1 2">
    <name type="scientific">Motilibacter peucedani</name>
    <dbReference type="NCBI Taxonomy" id="598650"/>
    <lineage>
        <taxon>Bacteria</taxon>
        <taxon>Bacillati</taxon>
        <taxon>Actinomycetota</taxon>
        <taxon>Actinomycetes</taxon>
        <taxon>Motilibacterales</taxon>
        <taxon>Motilibacteraceae</taxon>
        <taxon>Motilibacter</taxon>
    </lineage>
</organism>
<sequence>MDAGPLVWLRQGVRTSGGTEGGAGAALPDDFPVTAPALPGRVLFDQRWRDLAFLHWPVDPEAVRRFFPPGCEPDVLGGTTWVSLVPFGMSGAGLGEGRPVPWLGSFLETNVRLYSVDAAGRHGVVFRSLDASRLLVVLAARVGLGLPYTWSRMREQEGAAAREWRSSRRWPGPRGARTSIALTVGPPVVPTPLDVFLTSRWGAHTRVAGRTLWVPNSHEPWPLREAAVTALDDELCAAAGVPVAGPPPLVRFSEGVRTVFGRPQLLPTPALARWRPRRVALGTRT</sequence>
<proteinExistence type="predicted"/>
<protein>
    <recommendedName>
        <fullName evidence="3">DUF2071 domain-containing protein</fullName>
    </recommendedName>
</protein>
<dbReference type="AlphaFoldDB" id="A0A420XPN4"/>
<accession>A0A420XPN4</accession>
<gene>
    <name evidence="1" type="ORF">CLV35_1673</name>
</gene>